<keyword evidence="9" id="KW-1185">Reference proteome</keyword>
<keyword evidence="2 5" id="KW-0547">Nucleotide-binding</keyword>
<sequence>MLDTIANYKLEKLLGRGGMGAVYLSHHPLLNIPLAIKIFEPHNSIDQEEFQQRFVREGLLAASIEHSNLVRIYDAGADGSRNYIAMEFIDGPDLGGLLKNSPNGLEEGFVRDTAVGISHALKLAHSKGIIHRDIKPENILMTPKGHSKLADLGIAKDQESELNVTATGIALGTPHYIAPEQALDAATADQRSDIYTLGATLFHLLCGSTPYEGRSPLEVMMKHVQEPLEHPIIRKPTMSPDFANIISKMMEKRPEMRYQNCDELLEDLETLKTGKGLSYLKEIYDHHPVTSKNNQKKKKASTDHQDPQKNFPIKTLIGGILTLILLGVISLALIPLEPEKLINDPKNEPVLNKSNSDIIAIHPSVDKTPISSNILPHTNDQLSNKLNKALEQLSRLNKITQINTNNYQIKDGLINLDLSDQINLKDISPLSPFSFDELDLSGTSVTNIDVVKNIKSLKIVNTDIKLEQLKNININRLELGIISDISPLVGSSVKELKILHYSGSSKEPFRELNLNRLVITNGAPKLTARRYIDVNLKKLRDFLSHEGMRKESFSSDPQRRLGPKGQQREF</sequence>
<dbReference type="InterPro" id="IPR011009">
    <property type="entry name" value="Kinase-like_dom_sf"/>
</dbReference>
<evidence type="ECO:0000313" key="9">
    <source>
        <dbReference type="Proteomes" id="UP001214250"/>
    </source>
</evidence>
<dbReference type="PANTHER" id="PTHR43289">
    <property type="entry name" value="MITOGEN-ACTIVATED PROTEIN KINASE KINASE KINASE 20-RELATED"/>
    <property type="match status" value="1"/>
</dbReference>
<dbReference type="RefSeq" id="WP_274152635.1">
    <property type="nucleotide sequence ID" value="NZ_CP117812.1"/>
</dbReference>
<dbReference type="GO" id="GO:0016301">
    <property type="term" value="F:kinase activity"/>
    <property type="evidence" value="ECO:0007669"/>
    <property type="project" value="UniProtKB-KW"/>
</dbReference>
<dbReference type="Gene3D" id="3.30.200.20">
    <property type="entry name" value="Phosphorylase Kinase, domain 1"/>
    <property type="match status" value="1"/>
</dbReference>
<dbReference type="SUPFAM" id="SSF56112">
    <property type="entry name" value="Protein kinase-like (PK-like)"/>
    <property type="match status" value="1"/>
</dbReference>
<dbReference type="Pfam" id="PF00069">
    <property type="entry name" value="Pkinase"/>
    <property type="match status" value="1"/>
</dbReference>
<reference evidence="8 9" key="1">
    <citation type="submission" date="2023-02" db="EMBL/GenBank/DDBJ databases">
        <title>Genome sequence of Lentisphaera profundi SAORIC-696.</title>
        <authorList>
            <person name="Kim e."/>
            <person name="Cho J.-C."/>
            <person name="Choi A."/>
            <person name="Kang I."/>
        </authorList>
    </citation>
    <scope>NUCLEOTIDE SEQUENCE [LARGE SCALE GENOMIC DNA]</scope>
    <source>
        <strain evidence="8 9">SAORIC-696</strain>
    </source>
</reference>
<organism evidence="8 9">
    <name type="scientific">Lentisphaera profundi</name>
    <dbReference type="NCBI Taxonomy" id="1658616"/>
    <lineage>
        <taxon>Bacteria</taxon>
        <taxon>Pseudomonadati</taxon>
        <taxon>Lentisphaerota</taxon>
        <taxon>Lentisphaeria</taxon>
        <taxon>Lentisphaerales</taxon>
        <taxon>Lentisphaeraceae</taxon>
        <taxon>Lentisphaera</taxon>
    </lineage>
</organism>
<evidence type="ECO:0000256" key="3">
    <source>
        <dbReference type="ARBA" id="ARBA00022777"/>
    </source>
</evidence>
<dbReference type="CDD" id="cd14014">
    <property type="entry name" value="STKc_PknB_like"/>
    <property type="match status" value="1"/>
</dbReference>
<feature type="binding site" evidence="5">
    <location>
        <position position="37"/>
    </location>
    <ligand>
        <name>ATP</name>
        <dbReference type="ChEBI" id="CHEBI:30616"/>
    </ligand>
</feature>
<keyword evidence="4 5" id="KW-0067">ATP-binding</keyword>
<dbReference type="Gene3D" id="1.10.510.10">
    <property type="entry name" value="Transferase(Phosphotransferase) domain 1"/>
    <property type="match status" value="1"/>
</dbReference>
<evidence type="ECO:0000256" key="5">
    <source>
        <dbReference type="PROSITE-ProRule" id="PRU10141"/>
    </source>
</evidence>
<proteinExistence type="predicted"/>
<dbReference type="PROSITE" id="PS50011">
    <property type="entry name" value="PROTEIN_KINASE_DOM"/>
    <property type="match status" value="1"/>
</dbReference>
<evidence type="ECO:0000313" key="8">
    <source>
        <dbReference type="EMBL" id="WDE97941.1"/>
    </source>
</evidence>
<dbReference type="InterPro" id="IPR017441">
    <property type="entry name" value="Protein_kinase_ATP_BS"/>
</dbReference>
<feature type="domain" description="Protein kinase" evidence="7">
    <location>
        <begin position="8"/>
        <end position="271"/>
    </location>
</feature>
<accession>A0ABY7VUQ1</accession>
<feature type="region of interest" description="Disordered" evidence="6">
    <location>
        <begin position="288"/>
        <end position="308"/>
    </location>
</feature>
<dbReference type="InterPro" id="IPR000719">
    <property type="entry name" value="Prot_kinase_dom"/>
</dbReference>
<feature type="region of interest" description="Disordered" evidence="6">
    <location>
        <begin position="548"/>
        <end position="570"/>
    </location>
</feature>
<feature type="compositionally biased region" description="Basic and acidic residues" evidence="6">
    <location>
        <begin position="548"/>
        <end position="559"/>
    </location>
</feature>
<protein>
    <submittedName>
        <fullName evidence="8">Serine/threonine-protein kinase</fullName>
    </submittedName>
</protein>
<evidence type="ECO:0000256" key="1">
    <source>
        <dbReference type="ARBA" id="ARBA00022679"/>
    </source>
</evidence>
<dbReference type="PROSITE" id="PS00108">
    <property type="entry name" value="PROTEIN_KINASE_ST"/>
    <property type="match status" value="1"/>
</dbReference>
<evidence type="ECO:0000256" key="4">
    <source>
        <dbReference type="ARBA" id="ARBA00022840"/>
    </source>
</evidence>
<dbReference type="Proteomes" id="UP001214250">
    <property type="component" value="Chromosome 2"/>
</dbReference>
<gene>
    <name evidence="8" type="ORF">PQO03_19120</name>
</gene>
<evidence type="ECO:0000256" key="2">
    <source>
        <dbReference type="ARBA" id="ARBA00022741"/>
    </source>
</evidence>
<keyword evidence="3 8" id="KW-0418">Kinase</keyword>
<dbReference type="SMART" id="SM00220">
    <property type="entry name" value="S_TKc"/>
    <property type="match status" value="1"/>
</dbReference>
<keyword evidence="1" id="KW-0808">Transferase</keyword>
<evidence type="ECO:0000259" key="7">
    <source>
        <dbReference type="PROSITE" id="PS50011"/>
    </source>
</evidence>
<dbReference type="PANTHER" id="PTHR43289:SF6">
    <property type="entry name" value="SERINE_THREONINE-PROTEIN KINASE NEKL-3"/>
    <property type="match status" value="1"/>
</dbReference>
<dbReference type="PROSITE" id="PS00107">
    <property type="entry name" value="PROTEIN_KINASE_ATP"/>
    <property type="match status" value="1"/>
</dbReference>
<evidence type="ECO:0000256" key="6">
    <source>
        <dbReference type="SAM" id="MobiDB-lite"/>
    </source>
</evidence>
<dbReference type="InterPro" id="IPR008271">
    <property type="entry name" value="Ser/Thr_kinase_AS"/>
</dbReference>
<dbReference type="EMBL" id="CP117812">
    <property type="protein sequence ID" value="WDE97941.1"/>
    <property type="molecule type" value="Genomic_DNA"/>
</dbReference>
<name>A0ABY7VUQ1_9BACT</name>